<dbReference type="InterPro" id="IPR006311">
    <property type="entry name" value="TAT_signal"/>
</dbReference>
<dbReference type="RefSeq" id="WP_085213132.1">
    <property type="nucleotide sequence ID" value="NZ_FXAM01000001.1"/>
</dbReference>
<dbReference type="Proteomes" id="UP000192923">
    <property type="component" value="Unassembled WGS sequence"/>
</dbReference>
<protein>
    <submittedName>
        <fullName evidence="1">Uncharacterized conserved protein, DUF1501 family</fullName>
    </submittedName>
</protein>
<dbReference type="OrthoDB" id="9779968at2"/>
<dbReference type="STRING" id="1760988.SAMN02949497_2497"/>
<evidence type="ECO:0000313" key="1">
    <source>
        <dbReference type="EMBL" id="SMF95151.1"/>
    </source>
</evidence>
<dbReference type="PROSITE" id="PS51318">
    <property type="entry name" value="TAT"/>
    <property type="match status" value="1"/>
</dbReference>
<gene>
    <name evidence="1" type="ORF">SAMN02949497_2497</name>
</gene>
<proteinExistence type="predicted"/>
<organism evidence="1 2">
    <name type="scientific">Methylomagnum ishizawai</name>
    <dbReference type="NCBI Taxonomy" id="1760988"/>
    <lineage>
        <taxon>Bacteria</taxon>
        <taxon>Pseudomonadati</taxon>
        <taxon>Pseudomonadota</taxon>
        <taxon>Gammaproteobacteria</taxon>
        <taxon>Methylococcales</taxon>
        <taxon>Methylococcaceae</taxon>
        <taxon>Methylomagnum</taxon>
    </lineage>
</organism>
<reference evidence="1 2" key="1">
    <citation type="submission" date="2016-12" db="EMBL/GenBank/DDBJ databases">
        <authorList>
            <person name="Song W.-J."/>
            <person name="Kurnit D.M."/>
        </authorList>
    </citation>
    <scope>NUCLEOTIDE SEQUENCE [LARGE SCALE GENOMIC DNA]</scope>
    <source>
        <strain evidence="1 2">175</strain>
    </source>
</reference>
<evidence type="ECO:0000313" key="2">
    <source>
        <dbReference type="Proteomes" id="UP000192923"/>
    </source>
</evidence>
<dbReference type="AlphaFoldDB" id="A0A1Y6CXS2"/>
<dbReference type="EMBL" id="FXAM01000001">
    <property type="protein sequence ID" value="SMF95151.1"/>
    <property type="molecule type" value="Genomic_DNA"/>
</dbReference>
<dbReference type="PANTHER" id="PTHR43737:SF1">
    <property type="entry name" value="DUF1501 DOMAIN-CONTAINING PROTEIN"/>
    <property type="match status" value="1"/>
</dbReference>
<dbReference type="Pfam" id="PF07394">
    <property type="entry name" value="DUF1501"/>
    <property type="match status" value="1"/>
</dbReference>
<dbReference type="PANTHER" id="PTHR43737">
    <property type="entry name" value="BLL7424 PROTEIN"/>
    <property type="match status" value="1"/>
</dbReference>
<name>A0A1Y6CXS2_9GAMM</name>
<keyword evidence="2" id="KW-1185">Reference proteome</keyword>
<sequence>MTHAHNPHRRGFLKLSAGLASLGLMSLGLGIRGAQAAVSDYKALVCIYLYGGNDGNNLIVPVDNARYAQYQGIRGNLALGAGKLLSPISDGYGNPYALHYGLPELNALFNQGHMAVVLNTGMLQQPLTRAQYLQGANVPTSLFSHPDQTMQAQNGLPAGSSSGWGGRLLDHLTANDSLAAISVSSPAPLLQGNQVVGNVVTPGTDLSLSGMDMWPSSAALARRQALNQILGLDAGSAVRQAANQAMLDGLQLADALKSNANLSPLNTVFPGTALGNQLKEVMRLIRLRSQQGPGRQVFFCSLDGFDTHGSQDWQQWDLFIQLSQALDAFYHACGEVGLAQNVTAFTQSEFGRTLQSNGSGSDHAWGNHHLVLGGAVKGGIYGQMPQFVLNGPDDANGRGVWIPKIGTAQFGATLGHWFGATDSELAQVFPNLGLFPSADVGFML</sequence>
<accession>A0A1Y6CXS2</accession>
<dbReference type="InterPro" id="IPR010869">
    <property type="entry name" value="DUF1501"/>
</dbReference>